<feature type="transmembrane region" description="Helical" evidence="1">
    <location>
        <begin position="23"/>
        <end position="48"/>
    </location>
</feature>
<keyword evidence="3" id="KW-0378">Hydrolase</keyword>
<evidence type="ECO:0000313" key="4">
    <source>
        <dbReference type="Proteomes" id="UP000823823"/>
    </source>
</evidence>
<feature type="transmembrane region" description="Helical" evidence="1">
    <location>
        <begin position="54"/>
        <end position="74"/>
    </location>
</feature>
<feature type="transmembrane region" description="Helical" evidence="1">
    <location>
        <begin position="278"/>
        <end position="302"/>
    </location>
</feature>
<feature type="transmembrane region" description="Helical" evidence="1">
    <location>
        <begin position="151"/>
        <end position="171"/>
    </location>
</feature>
<dbReference type="Pfam" id="PF02517">
    <property type="entry name" value="Rce1-like"/>
    <property type="match status" value="1"/>
</dbReference>
<accession>A0A9D2LAX9</accession>
<feature type="transmembrane region" description="Helical" evidence="1">
    <location>
        <begin position="250"/>
        <end position="272"/>
    </location>
</feature>
<keyword evidence="1" id="KW-1133">Transmembrane helix</keyword>
<dbReference type="GO" id="GO:0080120">
    <property type="term" value="P:CAAX-box protein maturation"/>
    <property type="evidence" value="ECO:0007669"/>
    <property type="project" value="UniProtKB-ARBA"/>
</dbReference>
<keyword evidence="1" id="KW-0812">Transmembrane</keyword>
<feature type="transmembrane region" description="Helical" evidence="1">
    <location>
        <begin position="95"/>
        <end position="123"/>
    </location>
</feature>
<evidence type="ECO:0000259" key="2">
    <source>
        <dbReference type="Pfam" id="PF02517"/>
    </source>
</evidence>
<comment type="caution">
    <text evidence="3">The sequence shown here is derived from an EMBL/GenBank/DDBJ whole genome shotgun (WGS) entry which is preliminary data.</text>
</comment>
<gene>
    <name evidence="3" type="ORF">H9786_01240</name>
</gene>
<evidence type="ECO:0000313" key="3">
    <source>
        <dbReference type="EMBL" id="HJB09146.1"/>
    </source>
</evidence>
<dbReference type="AlphaFoldDB" id="A0A9D2LAX9"/>
<dbReference type="GO" id="GO:0004175">
    <property type="term" value="F:endopeptidase activity"/>
    <property type="evidence" value="ECO:0007669"/>
    <property type="project" value="UniProtKB-ARBA"/>
</dbReference>
<reference evidence="3" key="1">
    <citation type="journal article" date="2021" name="PeerJ">
        <title>Extensive microbial diversity within the chicken gut microbiome revealed by metagenomics and culture.</title>
        <authorList>
            <person name="Gilroy R."/>
            <person name="Ravi A."/>
            <person name="Getino M."/>
            <person name="Pursley I."/>
            <person name="Horton D.L."/>
            <person name="Alikhan N.F."/>
            <person name="Baker D."/>
            <person name="Gharbi K."/>
            <person name="Hall N."/>
            <person name="Watson M."/>
            <person name="Adriaenssens E.M."/>
            <person name="Foster-Nyarko E."/>
            <person name="Jarju S."/>
            <person name="Secka A."/>
            <person name="Antonio M."/>
            <person name="Oren A."/>
            <person name="Chaudhuri R.R."/>
            <person name="La Ragione R."/>
            <person name="Hildebrand F."/>
            <person name="Pallen M.J."/>
        </authorList>
    </citation>
    <scope>NUCLEOTIDE SEQUENCE</scope>
    <source>
        <strain evidence="3">ChiHjej13B12-24818</strain>
    </source>
</reference>
<sequence length="318" mass="33887">MTASTGDPLETAQQERADRPHAVPWRAVVVFVVLAFGLAWLIALPMWLAPGVSTAALMMLAPALATLAVVFGMRTPGRRRRRSLGIWPLRPAKRIVWFLVAGLFAPVVLVALTVAVSAALGWVKLDLAHFSGFAEMNAAALPQGTDPVPPAVLIAVQLVLIPIMAIIPNSIFAFGEEIGWRGWLLPALTPLGTWPALVLSGTIWGLWHMPVTLLGHNFGLTDWRGVALMTVGGVAWGVLLGWTRLRTASVWPAVVAHGALNASGGMVFWFFAAGTEPSLALVNPMGVAGWIVLGVVIVLLALTGQFRRQPALAARPAR</sequence>
<dbReference type="GO" id="GO:0008237">
    <property type="term" value="F:metallopeptidase activity"/>
    <property type="evidence" value="ECO:0007669"/>
    <property type="project" value="UniProtKB-KW"/>
</dbReference>
<dbReference type="PANTHER" id="PTHR35797:SF1">
    <property type="entry name" value="PROTEASE"/>
    <property type="match status" value="1"/>
</dbReference>
<dbReference type="InterPro" id="IPR042150">
    <property type="entry name" value="MmRce1-like"/>
</dbReference>
<keyword evidence="3" id="KW-0645">Protease</keyword>
<feature type="domain" description="CAAX prenyl protease 2/Lysostaphin resistance protein A-like" evidence="2">
    <location>
        <begin position="163"/>
        <end position="262"/>
    </location>
</feature>
<protein>
    <submittedName>
        <fullName evidence="3">CPBP family intramembrane metalloprotease</fullName>
    </submittedName>
</protein>
<dbReference type="PANTHER" id="PTHR35797">
    <property type="entry name" value="PROTEASE-RELATED"/>
    <property type="match status" value="1"/>
</dbReference>
<name>A0A9D2LAX9_9MICO</name>
<keyword evidence="3" id="KW-0482">Metalloprotease</keyword>
<dbReference type="Proteomes" id="UP000823823">
    <property type="component" value="Unassembled WGS sequence"/>
</dbReference>
<dbReference type="InterPro" id="IPR003675">
    <property type="entry name" value="Rce1/LyrA-like_dom"/>
</dbReference>
<reference evidence="3" key="2">
    <citation type="submission" date="2021-04" db="EMBL/GenBank/DDBJ databases">
        <authorList>
            <person name="Gilroy R."/>
        </authorList>
    </citation>
    <scope>NUCLEOTIDE SEQUENCE</scope>
    <source>
        <strain evidence="3">ChiHjej13B12-24818</strain>
    </source>
</reference>
<proteinExistence type="predicted"/>
<evidence type="ECO:0000256" key="1">
    <source>
        <dbReference type="SAM" id="Phobius"/>
    </source>
</evidence>
<feature type="transmembrane region" description="Helical" evidence="1">
    <location>
        <begin position="183"/>
        <end position="206"/>
    </location>
</feature>
<dbReference type="EMBL" id="DWZH01000008">
    <property type="protein sequence ID" value="HJB09146.1"/>
    <property type="molecule type" value="Genomic_DNA"/>
</dbReference>
<organism evidence="3 4">
    <name type="scientific">Candidatus Brachybacterium merdavium</name>
    <dbReference type="NCBI Taxonomy" id="2838513"/>
    <lineage>
        <taxon>Bacteria</taxon>
        <taxon>Bacillati</taxon>
        <taxon>Actinomycetota</taxon>
        <taxon>Actinomycetes</taxon>
        <taxon>Micrococcales</taxon>
        <taxon>Dermabacteraceae</taxon>
        <taxon>Brachybacterium</taxon>
    </lineage>
</organism>
<keyword evidence="1" id="KW-0472">Membrane</keyword>
<feature type="transmembrane region" description="Helical" evidence="1">
    <location>
        <begin position="226"/>
        <end position="243"/>
    </location>
</feature>